<keyword evidence="3" id="KW-1185">Reference proteome</keyword>
<protein>
    <submittedName>
        <fullName evidence="2">Flavin reductase</fullName>
    </submittedName>
</protein>
<dbReference type="InterPro" id="IPR002563">
    <property type="entry name" value="Flavin_Rdtase-like_dom"/>
</dbReference>
<accession>A0A255G128</accession>
<dbReference type="GO" id="GO:0016646">
    <property type="term" value="F:oxidoreductase activity, acting on the CH-NH group of donors, NAD or NADP as acceptor"/>
    <property type="evidence" value="ECO:0007669"/>
    <property type="project" value="UniProtKB-ARBA"/>
</dbReference>
<dbReference type="Proteomes" id="UP000215896">
    <property type="component" value="Unassembled WGS sequence"/>
</dbReference>
<dbReference type="RefSeq" id="WP_094406623.1">
    <property type="nucleotide sequence ID" value="NZ_NMVM01000001.1"/>
</dbReference>
<evidence type="ECO:0000259" key="1">
    <source>
        <dbReference type="SMART" id="SM00903"/>
    </source>
</evidence>
<dbReference type="AlphaFoldDB" id="A0A255G128"/>
<dbReference type="Gene3D" id="2.30.110.10">
    <property type="entry name" value="Electron Transport, Fmn-binding Protein, Chain A"/>
    <property type="match status" value="1"/>
</dbReference>
<sequence length="181" mass="19288">MTIHDEHPFATPEPDRDPLRRLRGRLAAPVTVWTTGSGAGREGWTVSSMLIADGAAPGASGRPAEVLGLLDEESELVDALRRTGTVSVNLLPAGQEPLAEAFARTMPAPGGPFRMGEWRDTEWGPRLAGVPWLGARVIGEPTYAGWALLVRAAIEQLDVAGAEPAIHLRGQYLDPSVLSKP</sequence>
<dbReference type="EMBL" id="NMVO01000017">
    <property type="protein sequence ID" value="OYO09630.1"/>
    <property type="molecule type" value="Genomic_DNA"/>
</dbReference>
<evidence type="ECO:0000313" key="3">
    <source>
        <dbReference type="Proteomes" id="UP000215896"/>
    </source>
</evidence>
<organism evidence="2 3">
    <name type="scientific">Enemella evansiae</name>
    <dbReference type="NCBI Taxonomy" id="2016499"/>
    <lineage>
        <taxon>Bacteria</taxon>
        <taxon>Bacillati</taxon>
        <taxon>Actinomycetota</taxon>
        <taxon>Actinomycetes</taxon>
        <taxon>Propionibacteriales</taxon>
        <taxon>Propionibacteriaceae</taxon>
        <taxon>Enemella</taxon>
    </lineage>
</organism>
<dbReference type="OrthoDB" id="3394673at2"/>
<evidence type="ECO:0000313" key="2">
    <source>
        <dbReference type="EMBL" id="OYO09630.1"/>
    </source>
</evidence>
<comment type="caution">
    <text evidence="2">The sequence shown here is derived from an EMBL/GenBank/DDBJ whole genome shotgun (WGS) entry which is preliminary data.</text>
</comment>
<dbReference type="Pfam" id="PF01613">
    <property type="entry name" value="Flavin_Reduct"/>
    <property type="match status" value="1"/>
</dbReference>
<proteinExistence type="predicted"/>
<feature type="domain" description="Flavin reductase like" evidence="1">
    <location>
        <begin position="23"/>
        <end position="174"/>
    </location>
</feature>
<dbReference type="GO" id="GO:0010181">
    <property type="term" value="F:FMN binding"/>
    <property type="evidence" value="ECO:0007669"/>
    <property type="project" value="InterPro"/>
</dbReference>
<dbReference type="SMART" id="SM00903">
    <property type="entry name" value="Flavin_Reduct"/>
    <property type="match status" value="1"/>
</dbReference>
<reference evidence="2 3" key="1">
    <citation type="submission" date="2017-07" db="EMBL/GenBank/DDBJ databases">
        <title>Draft whole genome sequences of clinical Proprionibacteriaceae strains.</title>
        <authorList>
            <person name="Bernier A.-M."/>
            <person name="Bernard K."/>
            <person name="Domingo M.-C."/>
        </authorList>
    </citation>
    <scope>NUCLEOTIDE SEQUENCE [LARGE SCALE GENOMIC DNA]</scope>
    <source>
        <strain evidence="2 3">NML 030167</strain>
    </source>
</reference>
<gene>
    <name evidence="2" type="ORF">CGZ94_18425</name>
</gene>
<dbReference type="InterPro" id="IPR012349">
    <property type="entry name" value="Split_barrel_FMN-bd"/>
</dbReference>
<name>A0A255G128_9ACTN</name>
<dbReference type="SUPFAM" id="SSF50475">
    <property type="entry name" value="FMN-binding split barrel"/>
    <property type="match status" value="1"/>
</dbReference>